<evidence type="ECO:0000259" key="1">
    <source>
        <dbReference type="PROSITE" id="PS51186"/>
    </source>
</evidence>
<dbReference type="AlphaFoldDB" id="A0A3B0UV21"/>
<protein>
    <recommendedName>
        <fullName evidence="1">N-acetyltransferase domain-containing protein</fullName>
    </recommendedName>
</protein>
<reference evidence="2" key="1">
    <citation type="submission" date="2018-06" db="EMBL/GenBank/DDBJ databases">
        <authorList>
            <person name="Zhirakovskaya E."/>
        </authorList>
    </citation>
    <scope>NUCLEOTIDE SEQUENCE</scope>
</reference>
<dbReference type="Pfam" id="PF00583">
    <property type="entry name" value="Acetyltransf_1"/>
    <property type="match status" value="1"/>
</dbReference>
<gene>
    <name evidence="2" type="ORF">MNBD_BACTEROID07-448</name>
</gene>
<evidence type="ECO:0000313" key="2">
    <source>
        <dbReference type="EMBL" id="VAW28449.1"/>
    </source>
</evidence>
<proteinExistence type="predicted"/>
<feature type="non-terminal residue" evidence="2">
    <location>
        <position position="1"/>
    </location>
</feature>
<accession>A0A3B0UV21</accession>
<organism evidence="2">
    <name type="scientific">hydrothermal vent metagenome</name>
    <dbReference type="NCBI Taxonomy" id="652676"/>
    <lineage>
        <taxon>unclassified sequences</taxon>
        <taxon>metagenomes</taxon>
        <taxon>ecological metagenomes</taxon>
    </lineage>
</organism>
<dbReference type="Gene3D" id="3.40.630.30">
    <property type="match status" value="1"/>
</dbReference>
<feature type="domain" description="N-acetyltransferase" evidence="1">
    <location>
        <begin position="255"/>
        <end position="391"/>
    </location>
</feature>
<dbReference type="EMBL" id="UOET01000241">
    <property type="protein sequence ID" value="VAW28449.1"/>
    <property type="molecule type" value="Genomic_DNA"/>
</dbReference>
<dbReference type="PROSITE" id="PS51186">
    <property type="entry name" value="GNAT"/>
    <property type="match status" value="1"/>
</dbReference>
<dbReference type="CDD" id="cd04301">
    <property type="entry name" value="NAT_SF"/>
    <property type="match status" value="1"/>
</dbReference>
<dbReference type="GO" id="GO:0016747">
    <property type="term" value="F:acyltransferase activity, transferring groups other than amino-acyl groups"/>
    <property type="evidence" value="ECO:0007669"/>
    <property type="project" value="InterPro"/>
</dbReference>
<dbReference type="InterPro" id="IPR000182">
    <property type="entry name" value="GNAT_dom"/>
</dbReference>
<sequence length="391" mass="45967">RRKIIPGAISPRNIMVPEQDFNESAVIISLTGYGLYDNIQSLLMPMIKNFYQKTIALYPWGSTHLKFNWIYKAMIESLGKEETFELLEEWRSFLKKTQDNYLKSLHLETTIDEFIKEQKDRHYYPLKIHSAISHYDQWLKLNPDATREAREQTLNEIFDLFKIFKHGEIDRFYFYRHTYFNHSGKDVQDAFGKLLQKMGEKSETETIQLIELSNLQATLDDATDRRVFSKMVFPKMKHYQEMDFVKVVGKNKEQIIVQTLIKDKSGLTYIMREPRDATEVGKLYQLFYEENYPKTVSQMDKYLVVTDKYERVIGGISYRTLENNIVRLDGTAVTSPLQGKGIGSAMINDFFTRMAAKDVSIIKAHYLFGNYFLKHNFKVDKKWGALVKHLD</sequence>
<name>A0A3B0UV21_9ZZZZ</name>
<dbReference type="InterPro" id="IPR016181">
    <property type="entry name" value="Acyl_CoA_acyltransferase"/>
</dbReference>
<dbReference type="SUPFAM" id="SSF55729">
    <property type="entry name" value="Acyl-CoA N-acyltransferases (Nat)"/>
    <property type="match status" value="1"/>
</dbReference>